<accession>A0A0F8ZU33</accession>
<dbReference type="InterPro" id="IPR002941">
    <property type="entry name" value="DNA_methylase_N4/N6"/>
</dbReference>
<feature type="domain" description="DNA methylase N-4/N-6" evidence="4">
    <location>
        <begin position="1"/>
        <end position="41"/>
    </location>
</feature>
<reference evidence="5" key="1">
    <citation type="journal article" date="2015" name="Nature">
        <title>Complex archaea that bridge the gap between prokaryotes and eukaryotes.</title>
        <authorList>
            <person name="Spang A."/>
            <person name="Saw J.H."/>
            <person name="Jorgensen S.L."/>
            <person name="Zaremba-Niedzwiedzka K."/>
            <person name="Martijn J."/>
            <person name="Lind A.E."/>
            <person name="van Eijk R."/>
            <person name="Schleper C."/>
            <person name="Guy L."/>
            <person name="Ettema T.J."/>
        </authorList>
    </citation>
    <scope>NUCLEOTIDE SEQUENCE</scope>
</reference>
<organism evidence="5">
    <name type="scientific">marine sediment metagenome</name>
    <dbReference type="NCBI Taxonomy" id="412755"/>
    <lineage>
        <taxon>unclassified sequences</taxon>
        <taxon>metagenomes</taxon>
        <taxon>ecological metagenomes</taxon>
    </lineage>
</organism>
<name>A0A0F8ZU33_9ZZZZ</name>
<dbReference type="GO" id="GO:0032259">
    <property type="term" value="P:methylation"/>
    <property type="evidence" value="ECO:0007669"/>
    <property type="project" value="UniProtKB-KW"/>
</dbReference>
<gene>
    <name evidence="5" type="ORF">LCGC14_2732780</name>
</gene>
<dbReference type="SUPFAM" id="SSF53335">
    <property type="entry name" value="S-adenosyl-L-methionine-dependent methyltransferases"/>
    <property type="match status" value="1"/>
</dbReference>
<proteinExistence type="predicted"/>
<keyword evidence="2" id="KW-0808">Transferase</keyword>
<feature type="non-terminal residue" evidence="5">
    <location>
        <position position="1"/>
    </location>
</feature>
<dbReference type="PRINTS" id="PR00508">
    <property type="entry name" value="S21N4MTFRASE"/>
</dbReference>
<evidence type="ECO:0000256" key="3">
    <source>
        <dbReference type="SAM" id="MobiDB-lite"/>
    </source>
</evidence>
<dbReference type="GO" id="GO:0003677">
    <property type="term" value="F:DNA binding"/>
    <property type="evidence" value="ECO:0007669"/>
    <property type="project" value="InterPro"/>
</dbReference>
<dbReference type="InterPro" id="IPR029063">
    <property type="entry name" value="SAM-dependent_MTases_sf"/>
</dbReference>
<evidence type="ECO:0000256" key="2">
    <source>
        <dbReference type="ARBA" id="ARBA00022679"/>
    </source>
</evidence>
<dbReference type="AlphaFoldDB" id="A0A0F8ZU33"/>
<evidence type="ECO:0000313" key="5">
    <source>
        <dbReference type="EMBL" id="KKK89465.1"/>
    </source>
</evidence>
<evidence type="ECO:0000256" key="1">
    <source>
        <dbReference type="ARBA" id="ARBA00022603"/>
    </source>
</evidence>
<keyword evidence="1" id="KW-0489">Methyltransferase</keyword>
<evidence type="ECO:0000259" key="4">
    <source>
        <dbReference type="Pfam" id="PF01555"/>
    </source>
</evidence>
<dbReference type="EMBL" id="LAZR01049516">
    <property type="protein sequence ID" value="KKK89465.1"/>
    <property type="molecule type" value="Genomic_DNA"/>
</dbReference>
<protein>
    <recommendedName>
        <fullName evidence="4">DNA methylase N-4/N-6 domain-containing protein</fullName>
    </recommendedName>
</protein>
<dbReference type="Pfam" id="PF01555">
    <property type="entry name" value="N6_N4_Mtase"/>
    <property type="match status" value="1"/>
</dbReference>
<feature type="region of interest" description="Disordered" evidence="3">
    <location>
        <begin position="49"/>
        <end position="69"/>
    </location>
</feature>
<dbReference type="InterPro" id="IPR001091">
    <property type="entry name" value="RM_Methyltransferase"/>
</dbReference>
<dbReference type="Gene3D" id="3.40.50.150">
    <property type="entry name" value="Vaccinia Virus protein VP39"/>
    <property type="match status" value="1"/>
</dbReference>
<comment type="caution">
    <text evidence="5">The sequence shown here is derived from an EMBL/GenBank/DDBJ whole genome shotgun (WGS) entry which is preliminary data.</text>
</comment>
<dbReference type="GO" id="GO:0008170">
    <property type="term" value="F:N-methyltransferase activity"/>
    <property type="evidence" value="ECO:0007669"/>
    <property type="project" value="InterPro"/>
</dbReference>
<sequence length="69" mass="7385">TAPSETVVDLFGGSGSTAEAAIQTGRNFLLCEKDPSYHEGILQRLGNLEGPNTFQKGEFDPLAGEEEDE</sequence>